<evidence type="ECO:0000313" key="2">
    <source>
        <dbReference type="Proteomes" id="UP001283361"/>
    </source>
</evidence>
<accession>A0AAE1B5E0</accession>
<dbReference type="Proteomes" id="UP001283361">
    <property type="component" value="Unassembled WGS sequence"/>
</dbReference>
<proteinExistence type="predicted"/>
<gene>
    <name evidence="1" type="ORF">RRG08_048571</name>
</gene>
<dbReference type="EMBL" id="JAWDGP010000534">
    <property type="protein sequence ID" value="KAK3799848.1"/>
    <property type="molecule type" value="Genomic_DNA"/>
</dbReference>
<comment type="caution">
    <text evidence="1">The sequence shown here is derived from an EMBL/GenBank/DDBJ whole genome shotgun (WGS) entry which is preliminary data.</text>
</comment>
<sequence>MASFHCSRISGVQPGREASANMVCPGQPAATKCGGPQQLIVQVLQTSRLIVVRTSLIGWTRTRKDAINLQAVRYDGTNPCELSVLRATHRAREKL</sequence>
<name>A0AAE1B5E0_9GAST</name>
<keyword evidence="2" id="KW-1185">Reference proteome</keyword>
<organism evidence="1 2">
    <name type="scientific">Elysia crispata</name>
    <name type="common">lettuce slug</name>
    <dbReference type="NCBI Taxonomy" id="231223"/>
    <lineage>
        <taxon>Eukaryota</taxon>
        <taxon>Metazoa</taxon>
        <taxon>Spiralia</taxon>
        <taxon>Lophotrochozoa</taxon>
        <taxon>Mollusca</taxon>
        <taxon>Gastropoda</taxon>
        <taxon>Heterobranchia</taxon>
        <taxon>Euthyneura</taxon>
        <taxon>Panpulmonata</taxon>
        <taxon>Sacoglossa</taxon>
        <taxon>Placobranchoidea</taxon>
        <taxon>Plakobranchidae</taxon>
        <taxon>Elysia</taxon>
    </lineage>
</organism>
<reference evidence="1" key="1">
    <citation type="journal article" date="2023" name="G3 (Bethesda)">
        <title>A reference genome for the long-term kleptoplast-retaining sea slug Elysia crispata morphotype clarki.</title>
        <authorList>
            <person name="Eastman K.E."/>
            <person name="Pendleton A.L."/>
            <person name="Shaikh M.A."/>
            <person name="Suttiyut T."/>
            <person name="Ogas R."/>
            <person name="Tomko P."/>
            <person name="Gavelis G."/>
            <person name="Widhalm J.R."/>
            <person name="Wisecaver J.H."/>
        </authorList>
    </citation>
    <scope>NUCLEOTIDE SEQUENCE</scope>
    <source>
        <strain evidence="1">ECLA1</strain>
    </source>
</reference>
<evidence type="ECO:0000313" key="1">
    <source>
        <dbReference type="EMBL" id="KAK3799848.1"/>
    </source>
</evidence>
<dbReference type="AlphaFoldDB" id="A0AAE1B5E0"/>
<protein>
    <submittedName>
        <fullName evidence="1">Uncharacterized protein</fullName>
    </submittedName>
</protein>